<keyword evidence="3" id="KW-1185">Reference proteome</keyword>
<dbReference type="KEGG" id="ddb:E7747_16075"/>
<feature type="chain" id="PRO_5020996188" description="DUF3244 domain-containing protein" evidence="1">
    <location>
        <begin position="25"/>
        <end position="118"/>
    </location>
</feature>
<keyword evidence="2" id="KW-0614">Plasmid</keyword>
<accession>A0A4P7W6J8</accession>
<name>A0A4P7W6J8_9BACT</name>
<evidence type="ECO:0000256" key="1">
    <source>
        <dbReference type="SAM" id="SignalP"/>
    </source>
</evidence>
<protein>
    <recommendedName>
        <fullName evidence="4">DUF3244 domain-containing protein</fullName>
    </recommendedName>
</protein>
<dbReference type="RefSeq" id="WP_136417196.1">
    <property type="nucleotide sequence ID" value="NZ_CP039397.1"/>
</dbReference>
<keyword evidence="1" id="KW-0732">Signal</keyword>
<geneLocation type="plasmid" evidence="3">
    <name>ph5-1</name>
</geneLocation>
<proteinExistence type="predicted"/>
<dbReference type="AlphaFoldDB" id="A0A4P7W6J8"/>
<evidence type="ECO:0000313" key="2">
    <source>
        <dbReference type="EMBL" id="QCD43769.1"/>
    </source>
</evidence>
<dbReference type="Proteomes" id="UP000297149">
    <property type="component" value="Plasmid ph5-1"/>
</dbReference>
<evidence type="ECO:0000313" key="3">
    <source>
        <dbReference type="Proteomes" id="UP000297149"/>
    </source>
</evidence>
<organism evidence="2 3">
    <name type="scientific">Duncaniella dubosii</name>
    <dbReference type="NCBI Taxonomy" id="2518971"/>
    <lineage>
        <taxon>Bacteria</taxon>
        <taxon>Pseudomonadati</taxon>
        <taxon>Bacteroidota</taxon>
        <taxon>Bacteroidia</taxon>
        <taxon>Bacteroidales</taxon>
        <taxon>Muribaculaceae</taxon>
        <taxon>Duncaniella</taxon>
    </lineage>
</organism>
<evidence type="ECO:0008006" key="4">
    <source>
        <dbReference type="Google" id="ProtNLM"/>
    </source>
</evidence>
<reference evidence="3" key="1">
    <citation type="submission" date="2019-02" db="EMBL/GenBank/DDBJ databases">
        <title>Isolation and identification of novel species under the genus Muribaculum.</title>
        <authorList>
            <person name="Miyake S."/>
            <person name="Ding Y."/>
            <person name="Low A."/>
            <person name="Soh M."/>
            <person name="Seedorf H."/>
        </authorList>
    </citation>
    <scope>NUCLEOTIDE SEQUENCE [LARGE SCALE GENOMIC DNA]</scope>
    <source>
        <strain evidence="3">H5</strain>
        <plasmid evidence="3">ph5-1</plasmid>
    </source>
</reference>
<gene>
    <name evidence="2" type="ORF">E7747_16075</name>
</gene>
<dbReference type="EMBL" id="CP039397">
    <property type="protein sequence ID" value="QCD43769.1"/>
    <property type="molecule type" value="Genomic_DNA"/>
</dbReference>
<feature type="signal peptide" evidence="1">
    <location>
        <begin position="1"/>
        <end position="24"/>
    </location>
</feature>
<sequence length="118" mass="13230">MKTIYYIQMLIMTLVMSSFPLSLAANSSSVSYTVTLQQQQKPTKDHNQQLDKDGQRMPARPVVVYISTTEGVYSSYFDIEDVISYSILDSNGQLSFSTYDVSDFINYLVSCNGVIGIN</sequence>